<feature type="signal peptide" evidence="1">
    <location>
        <begin position="1"/>
        <end position="24"/>
    </location>
</feature>
<proteinExistence type="predicted"/>
<dbReference type="InterPro" id="IPR052721">
    <property type="entry name" value="ET_Amicyanin"/>
</dbReference>
<protein>
    <submittedName>
        <fullName evidence="3">Cupredoxin domain-containing protein</fullName>
    </submittedName>
</protein>
<accession>A0A9Q9DCK0</accession>
<dbReference type="InterPro" id="IPR008972">
    <property type="entry name" value="Cupredoxin"/>
</dbReference>
<feature type="domain" description="EfeO-type cupredoxin-like" evidence="2">
    <location>
        <begin position="15"/>
        <end position="101"/>
    </location>
</feature>
<dbReference type="PANTHER" id="PTHR36507">
    <property type="entry name" value="BLL1555 PROTEIN"/>
    <property type="match status" value="1"/>
</dbReference>
<name>A0A9Q9DCK0_ENSAD</name>
<geneLocation type="plasmid" evidence="3 4">
    <name>pA</name>
</geneLocation>
<dbReference type="Proteomes" id="UP001055460">
    <property type="component" value="Plasmid pA"/>
</dbReference>
<dbReference type="Gene3D" id="2.60.40.420">
    <property type="entry name" value="Cupredoxins - blue copper proteins"/>
    <property type="match status" value="1"/>
</dbReference>
<keyword evidence="3" id="KW-0614">Plasmid</keyword>
<dbReference type="RefSeq" id="WP_252160771.1">
    <property type="nucleotide sequence ID" value="NZ_CP098808.1"/>
</dbReference>
<evidence type="ECO:0000259" key="2">
    <source>
        <dbReference type="Pfam" id="PF13473"/>
    </source>
</evidence>
<dbReference type="EMBL" id="CP098808">
    <property type="protein sequence ID" value="USJ26291.1"/>
    <property type="molecule type" value="Genomic_DNA"/>
</dbReference>
<evidence type="ECO:0000313" key="3">
    <source>
        <dbReference type="EMBL" id="USJ26291.1"/>
    </source>
</evidence>
<organism evidence="3 4">
    <name type="scientific">Ensifer adhaerens</name>
    <name type="common">Sinorhizobium morelense</name>
    <dbReference type="NCBI Taxonomy" id="106592"/>
    <lineage>
        <taxon>Bacteria</taxon>
        <taxon>Pseudomonadati</taxon>
        <taxon>Pseudomonadota</taxon>
        <taxon>Alphaproteobacteria</taxon>
        <taxon>Hyphomicrobiales</taxon>
        <taxon>Rhizobiaceae</taxon>
        <taxon>Sinorhizobium/Ensifer group</taxon>
        <taxon>Ensifer</taxon>
    </lineage>
</organism>
<reference evidence="3" key="1">
    <citation type="submission" date="2022-06" db="EMBL/GenBank/DDBJ databases">
        <title>Physiological and biochemical characterization and genomic elucidation of a strain of the genus Ensifer adhaerens M8 that combines arsenic oxidation and chromium reduction.</title>
        <authorList>
            <person name="Li X."/>
            <person name="Yu c."/>
        </authorList>
    </citation>
    <scope>NUCLEOTIDE SEQUENCE</scope>
    <source>
        <strain evidence="3">M8</strain>
        <plasmid evidence="3">pA</plasmid>
    </source>
</reference>
<feature type="chain" id="PRO_5040400426" evidence="1">
    <location>
        <begin position="25"/>
        <end position="104"/>
    </location>
</feature>
<gene>
    <name evidence="3" type="ORF">NE863_20200</name>
</gene>
<dbReference type="PANTHER" id="PTHR36507:SF1">
    <property type="entry name" value="BLL1555 PROTEIN"/>
    <property type="match status" value="1"/>
</dbReference>
<dbReference type="SUPFAM" id="SSF49503">
    <property type="entry name" value="Cupredoxins"/>
    <property type="match status" value="1"/>
</dbReference>
<evidence type="ECO:0000256" key="1">
    <source>
        <dbReference type="SAM" id="SignalP"/>
    </source>
</evidence>
<evidence type="ECO:0000313" key="4">
    <source>
        <dbReference type="Proteomes" id="UP001055460"/>
    </source>
</evidence>
<keyword evidence="1" id="KW-0732">Signal</keyword>
<dbReference type="AlphaFoldDB" id="A0A9Q9DCK0"/>
<dbReference type="Pfam" id="PF13473">
    <property type="entry name" value="Cupredoxin_1"/>
    <property type="match status" value="1"/>
</dbReference>
<sequence>MIRKRSLGALSGLALMLAAPSAWAETIRVTIEKLVFSPTEISAAIGDVIEWDNKDVMAHTATAKGDFDVVIPPKKMATLTVTKAGTFDYTCRFHPNMKARLQVR</sequence>
<dbReference type="InterPro" id="IPR028096">
    <property type="entry name" value="EfeO_Cupredoxin"/>
</dbReference>